<evidence type="ECO:0000256" key="1">
    <source>
        <dbReference type="ARBA" id="ARBA00004635"/>
    </source>
</evidence>
<keyword evidence="3" id="KW-0732">Signal</keyword>
<feature type="compositionally biased region" description="Basic and acidic residues" evidence="7">
    <location>
        <begin position="58"/>
        <end position="68"/>
    </location>
</feature>
<evidence type="ECO:0000313" key="9">
    <source>
        <dbReference type="Proteomes" id="UP000309174"/>
    </source>
</evidence>
<dbReference type="PANTHER" id="PTHR30429">
    <property type="entry name" value="D-METHIONINE-BINDING LIPOPROTEIN METQ"/>
    <property type="match status" value="1"/>
</dbReference>
<proteinExistence type="inferred from homology"/>
<keyword evidence="6" id="KW-0449">Lipoprotein</keyword>
<keyword evidence="5" id="KW-0564">Palmitate</keyword>
<gene>
    <name evidence="8" type="ORF">ETD83_11370</name>
</gene>
<dbReference type="Gene3D" id="3.40.190.10">
    <property type="entry name" value="Periplasmic binding protein-like II"/>
    <property type="match status" value="2"/>
</dbReference>
<feature type="compositionally biased region" description="Basic and acidic residues" evidence="7">
    <location>
        <begin position="113"/>
        <end position="124"/>
    </location>
</feature>
<comment type="subcellular location">
    <subcellularLocation>
        <location evidence="1">Membrane</location>
        <topology evidence="1">Lipid-anchor</topology>
    </subcellularLocation>
</comment>
<keyword evidence="9" id="KW-1185">Reference proteome</keyword>
<evidence type="ECO:0000256" key="7">
    <source>
        <dbReference type="SAM" id="MobiDB-lite"/>
    </source>
</evidence>
<sequence length="537" mass="57976">MPVKPRPSARPPPGRRPPERPLPRRPPLGRAPSTTFRRTLDELGRGHPAAVARHGRHPLHDRCGDAVHRRPRAAARGAAGGHRARRAAARAAGQQGARRGRQHRALAAVPDPDGGHHPVHPDGRRHQHRERGRDRPADRGRHPVLRAARRDRAARGGPGRDRRGGRDGRHPPGDRRQGPAARGAAGPGVRADRHRDRADRLHGHGRDGRRRRARQPRRRLRLRALRDQGHGRHRGAADRPRPDHPGGGGPRVPPPDPPITQRKAPVVLRKITVALASVGLLAGLTACGSSAASDDPDAPLKVAVNPVPHGDILTYVKDNLASKAGLKIEVVTFSDYQQPNTALKEKQVTANYFQHVPFMEEFEKKSGTTLAFVAPVHLEPLGVYSKKAPSLRAVPQGATVAVPNDPANEGRALKLLAGNGLITLKPDAPATATERDIASNPKGLKIKPLKAAQLPRSLDDVDLSVINGNYAIEAGLAPNRDALAAEKPEGNPYANGVVTLPEDKDDPRVKKLVQLLQGPEVKKFVEDKYKGSVLVAS</sequence>
<name>A0A5C4JEN4_9ACTN</name>
<evidence type="ECO:0000256" key="4">
    <source>
        <dbReference type="ARBA" id="ARBA00023136"/>
    </source>
</evidence>
<evidence type="ECO:0000313" key="8">
    <source>
        <dbReference type="EMBL" id="TMR03048.1"/>
    </source>
</evidence>
<feature type="compositionally biased region" description="Low complexity" evidence="7">
    <location>
        <begin position="178"/>
        <end position="189"/>
    </location>
</feature>
<dbReference type="Pfam" id="PF03180">
    <property type="entry name" value="Lipoprotein_9"/>
    <property type="match status" value="1"/>
</dbReference>
<evidence type="ECO:0000256" key="5">
    <source>
        <dbReference type="ARBA" id="ARBA00023139"/>
    </source>
</evidence>
<accession>A0A5C4JEN4</accession>
<protein>
    <submittedName>
        <fullName evidence="8">MetQ/NlpA family ABC transporter substrate-binding protein</fullName>
    </submittedName>
</protein>
<dbReference type="Proteomes" id="UP000309174">
    <property type="component" value="Unassembled WGS sequence"/>
</dbReference>
<evidence type="ECO:0000256" key="2">
    <source>
        <dbReference type="ARBA" id="ARBA00008973"/>
    </source>
</evidence>
<feature type="compositionally biased region" description="Basic and acidic residues" evidence="7">
    <location>
        <begin position="190"/>
        <end position="206"/>
    </location>
</feature>
<dbReference type="AlphaFoldDB" id="A0A5C4JEN4"/>
<comment type="similarity">
    <text evidence="2">Belongs to the NlpA lipoprotein family.</text>
</comment>
<dbReference type="GO" id="GO:0016020">
    <property type="term" value="C:membrane"/>
    <property type="evidence" value="ECO:0007669"/>
    <property type="project" value="UniProtKB-SubCell"/>
</dbReference>
<dbReference type="PANTHER" id="PTHR30429:SF0">
    <property type="entry name" value="METHIONINE-BINDING LIPOPROTEIN METQ"/>
    <property type="match status" value="1"/>
</dbReference>
<feature type="compositionally biased region" description="Basic and acidic residues" evidence="7">
    <location>
        <begin position="131"/>
        <end position="141"/>
    </location>
</feature>
<feature type="compositionally biased region" description="Basic and acidic residues" evidence="7">
    <location>
        <begin position="224"/>
        <end position="244"/>
    </location>
</feature>
<feature type="region of interest" description="Disordered" evidence="7">
    <location>
        <begin position="1"/>
        <end position="261"/>
    </location>
</feature>
<evidence type="ECO:0000256" key="3">
    <source>
        <dbReference type="ARBA" id="ARBA00022729"/>
    </source>
</evidence>
<dbReference type="InterPro" id="IPR004872">
    <property type="entry name" value="Lipoprotein_NlpA"/>
</dbReference>
<dbReference type="EMBL" id="VCKW01000044">
    <property type="protein sequence ID" value="TMR03048.1"/>
    <property type="molecule type" value="Genomic_DNA"/>
</dbReference>
<dbReference type="CDD" id="cd13597">
    <property type="entry name" value="PBP2_lipoprotein_Tp32"/>
    <property type="match status" value="1"/>
</dbReference>
<organism evidence="8 9">
    <name type="scientific">Actinomadura soli</name>
    <dbReference type="NCBI Taxonomy" id="2508997"/>
    <lineage>
        <taxon>Bacteria</taxon>
        <taxon>Bacillati</taxon>
        <taxon>Actinomycetota</taxon>
        <taxon>Actinomycetes</taxon>
        <taxon>Streptosporangiales</taxon>
        <taxon>Thermomonosporaceae</taxon>
        <taxon>Actinomadura</taxon>
    </lineage>
</organism>
<keyword evidence="4" id="KW-0472">Membrane</keyword>
<dbReference type="SUPFAM" id="SSF53850">
    <property type="entry name" value="Periplasmic binding protein-like II"/>
    <property type="match status" value="1"/>
</dbReference>
<comment type="caution">
    <text evidence="8">The sequence shown here is derived from an EMBL/GenBank/DDBJ whole genome shotgun (WGS) entry which is preliminary data.</text>
</comment>
<feature type="compositionally biased region" description="Basic residues" evidence="7">
    <location>
        <begin position="207"/>
        <end position="223"/>
    </location>
</feature>
<evidence type="ECO:0000256" key="6">
    <source>
        <dbReference type="ARBA" id="ARBA00023288"/>
    </source>
</evidence>
<reference evidence="8 9" key="1">
    <citation type="submission" date="2019-05" db="EMBL/GenBank/DDBJ databases">
        <title>Draft genome sequence of Actinomadura sp. 14C53.</title>
        <authorList>
            <person name="Saricaoglu S."/>
            <person name="Isik K."/>
        </authorList>
    </citation>
    <scope>NUCLEOTIDE SEQUENCE [LARGE SCALE GENOMIC DNA]</scope>
    <source>
        <strain evidence="8 9">14C53</strain>
    </source>
</reference>
<feature type="compositionally biased region" description="Pro residues" evidence="7">
    <location>
        <begin position="1"/>
        <end position="15"/>
    </location>
</feature>
<feature type="compositionally biased region" description="Basic and acidic residues" evidence="7">
    <location>
        <begin position="148"/>
        <end position="177"/>
    </location>
</feature>
<dbReference type="OrthoDB" id="9812878at2"/>